<evidence type="ECO:0000256" key="7">
    <source>
        <dbReference type="RuleBase" id="RU362063"/>
    </source>
</evidence>
<evidence type="ECO:0000313" key="9">
    <source>
        <dbReference type="EMBL" id="MCP3427796.1"/>
    </source>
</evidence>
<name>A0AA42BNV0_9ALTE</name>
<evidence type="ECO:0000256" key="6">
    <source>
        <dbReference type="ARBA" id="ARBA00025643"/>
    </source>
</evidence>
<evidence type="ECO:0000256" key="1">
    <source>
        <dbReference type="ARBA" id="ARBA00004418"/>
    </source>
</evidence>
<proteinExistence type="inferred from homology"/>
<comment type="caution">
    <text evidence="9">The sequence shown here is derived from an EMBL/GenBank/DDBJ whole genome shotgun (WGS) entry which is preliminary data.</text>
</comment>
<gene>
    <name evidence="9" type="primary">flgA</name>
    <name evidence="9" type="ORF">NLF92_02430</name>
</gene>
<feature type="chain" id="PRO_5041481009" description="Flagella basal body P-ring formation protein FlgA" evidence="7">
    <location>
        <begin position="26"/>
        <end position="236"/>
    </location>
</feature>
<keyword evidence="5 7" id="KW-0574">Periplasm</keyword>
<keyword evidence="9" id="KW-0282">Flagellum</keyword>
<dbReference type="InterPro" id="IPR017585">
    <property type="entry name" value="SAF_FlgA"/>
</dbReference>
<dbReference type="Pfam" id="PF13144">
    <property type="entry name" value="ChapFlgA"/>
    <property type="match status" value="1"/>
</dbReference>
<evidence type="ECO:0000313" key="10">
    <source>
        <dbReference type="Proteomes" id="UP001165413"/>
    </source>
</evidence>
<dbReference type="Proteomes" id="UP001165413">
    <property type="component" value="Unassembled WGS sequence"/>
</dbReference>
<evidence type="ECO:0000256" key="3">
    <source>
        <dbReference type="ARBA" id="ARBA00014754"/>
    </source>
</evidence>
<dbReference type="GO" id="GO:0042597">
    <property type="term" value="C:periplasmic space"/>
    <property type="evidence" value="ECO:0007669"/>
    <property type="project" value="UniProtKB-SubCell"/>
</dbReference>
<comment type="function">
    <text evidence="6 7">Involved in the assembly process of the P-ring formation. It may associate with FlgF on the rod constituting a structure essential for the P-ring assembly or may act as a modulator protein for the P-ring assembly.</text>
</comment>
<protein>
    <recommendedName>
        <fullName evidence="3 7">Flagella basal body P-ring formation protein FlgA</fullName>
    </recommendedName>
</protein>
<dbReference type="Gene3D" id="2.30.30.760">
    <property type="match status" value="1"/>
</dbReference>
<evidence type="ECO:0000259" key="8">
    <source>
        <dbReference type="SMART" id="SM00858"/>
    </source>
</evidence>
<dbReference type="NCBIfam" id="TIGR03170">
    <property type="entry name" value="flgA_cterm"/>
    <property type="match status" value="1"/>
</dbReference>
<dbReference type="RefSeq" id="WP_254098501.1">
    <property type="nucleotide sequence ID" value="NZ_JANATA010000002.1"/>
</dbReference>
<feature type="domain" description="SAF" evidence="8">
    <location>
        <begin position="114"/>
        <end position="176"/>
    </location>
</feature>
<dbReference type="CDD" id="cd11614">
    <property type="entry name" value="SAF_CpaB_FlgA_like"/>
    <property type="match status" value="1"/>
</dbReference>
<reference evidence="9" key="1">
    <citation type="submission" date="2022-07" db="EMBL/GenBank/DDBJ databases">
        <title>Characterization of the Novel Bacterium Alteromonas immobilis LMIT006 and Alteromonas gregis LMIT007.</title>
        <authorList>
            <person name="Lin X."/>
        </authorList>
    </citation>
    <scope>NUCLEOTIDE SEQUENCE</scope>
    <source>
        <strain evidence="9">LMIT007</strain>
    </source>
</reference>
<dbReference type="InterPro" id="IPR013974">
    <property type="entry name" value="SAF"/>
</dbReference>
<evidence type="ECO:0000256" key="5">
    <source>
        <dbReference type="ARBA" id="ARBA00022764"/>
    </source>
</evidence>
<keyword evidence="9" id="KW-0969">Cilium</keyword>
<dbReference type="Gene3D" id="3.90.1210.10">
    <property type="entry name" value="Antifreeze-like/N-acetylneuraminic acid synthase C-terminal domain"/>
    <property type="match status" value="1"/>
</dbReference>
<keyword evidence="9" id="KW-0966">Cell projection</keyword>
<dbReference type="PROSITE" id="PS51257">
    <property type="entry name" value="PROKAR_LIPOPROTEIN"/>
    <property type="match status" value="1"/>
</dbReference>
<accession>A0AA42BNV0</accession>
<evidence type="ECO:0000256" key="2">
    <source>
        <dbReference type="ARBA" id="ARBA00010474"/>
    </source>
</evidence>
<dbReference type="PANTHER" id="PTHR36307:SF1">
    <property type="entry name" value="FLAGELLA BASAL BODY P-RING FORMATION PROTEIN FLGA"/>
    <property type="match status" value="1"/>
</dbReference>
<sequence length="236" mass="25994">MKKSIQFFVFLLIMSCAISVSHALADTKHRDIMLQAAQYIAERLNEDAFYVDDEQVTTKVQPQKLDPRTHIEDCTQYTFAVAPDELLQKHITVKISCSDKEWSMFGFIRVHRTKDIIVANGNMAPGDLLTTNNVSILATPVEQIRGSVFYTIEDVIGTRVNRRTRAGTILTQNLVCHVCEGDKVDIIASAGGLAIKTEGIALESGAKGATIAIQNLRSEKTIMAKVSNVAQVNVSI</sequence>
<dbReference type="PANTHER" id="PTHR36307">
    <property type="entry name" value="FLAGELLA BASAL BODY P-RING FORMATION PROTEIN FLGA"/>
    <property type="match status" value="1"/>
</dbReference>
<comment type="subcellular location">
    <subcellularLocation>
        <location evidence="1 7">Periplasm</location>
    </subcellularLocation>
</comment>
<organism evidence="9 10">
    <name type="scientific">Opacimonas viscosa</name>
    <dbReference type="NCBI Taxonomy" id="2961944"/>
    <lineage>
        <taxon>Bacteria</taxon>
        <taxon>Pseudomonadati</taxon>
        <taxon>Pseudomonadota</taxon>
        <taxon>Gammaproteobacteria</taxon>
        <taxon>Alteromonadales</taxon>
        <taxon>Alteromonadaceae</taxon>
        <taxon>Opacimonas</taxon>
    </lineage>
</organism>
<dbReference type="GO" id="GO:0044780">
    <property type="term" value="P:bacterial-type flagellum assembly"/>
    <property type="evidence" value="ECO:0007669"/>
    <property type="project" value="InterPro"/>
</dbReference>
<keyword evidence="4 7" id="KW-0732">Signal</keyword>
<keyword evidence="10" id="KW-1185">Reference proteome</keyword>
<feature type="signal peptide" evidence="7">
    <location>
        <begin position="1"/>
        <end position="25"/>
    </location>
</feature>
<comment type="similarity">
    <text evidence="2 7">Belongs to the FlgA family.</text>
</comment>
<keyword evidence="7" id="KW-1005">Bacterial flagellum biogenesis</keyword>
<evidence type="ECO:0000256" key="4">
    <source>
        <dbReference type="ARBA" id="ARBA00022729"/>
    </source>
</evidence>
<dbReference type="AlphaFoldDB" id="A0AA42BNV0"/>
<dbReference type="InterPro" id="IPR039246">
    <property type="entry name" value="Flagellar_FlgA"/>
</dbReference>
<dbReference type="SMART" id="SM00858">
    <property type="entry name" value="SAF"/>
    <property type="match status" value="1"/>
</dbReference>
<dbReference type="EMBL" id="JANATA010000002">
    <property type="protein sequence ID" value="MCP3427796.1"/>
    <property type="molecule type" value="Genomic_DNA"/>
</dbReference>